<protein>
    <submittedName>
        <fullName evidence="2">Uncharacterized protein</fullName>
    </submittedName>
</protein>
<proteinExistence type="predicted"/>
<evidence type="ECO:0000313" key="2">
    <source>
        <dbReference type="EMBL" id="ETK70693.1"/>
    </source>
</evidence>
<dbReference type="AlphaFoldDB" id="W2FIS6"/>
<feature type="compositionally biased region" description="Polar residues" evidence="1">
    <location>
        <begin position="30"/>
        <end position="40"/>
    </location>
</feature>
<evidence type="ECO:0000256" key="1">
    <source>
        <dbReference type="SAM" id="MobiDB-lite"/>
    </source>
</evidence>
<feature type="non-terminal residue" evidence="2">
    <location>
        <position position="65"/>
    </location>
</feature>
<name>W2FIS6_PHYNI</name>
<sequence length="65" mass="7263">MRSCSFSADIKPRYAPSSSPSTPKRKNTRRSLGTPRSPSTARKALPKSQPFHEYGQAQLELDLLM</sequence>
<dbReference type="EMBL" id="KI690228">
    <property type="protein sequence ID" value="ETK70693.1"/>
    <property type="molecule type" value="Genomic_DNA"/>
</dbReference>
<reference evidence="2" key="1">
    <citation type="submission" date="2013-11" db="EMBL/GenBank/DDBJ databases">
        <title>The Genome Sequence of Phytophthora parasitica CJ02B3.</title>
        <authorList>
            <consortium name="The Broad Institute Genomics Platform"/>
            <person name="Russ C."/>
            <person name="Tyler B."/>
            <person name="Panabieres F."/>
            <person name="Shan W."/>
            <person name="Tripathy S."/>
            <person name="Grunwald N."/>
            <person name="Machado M."/>
            <person name="Johnson C.S."/>
            <person name="Arredondo F."/>
            <person name="Hong C."/>
            <person name="Coffey M."/>
            <person name="Young S.K."/>
            <person name="Zeng Q."/>
            <person name="Gargeya S."/>
            <person name="Fitzgerald M."/>
            <person name="Abouelleil A."/>
            <person name="Alvarado L."/>
            <person name="Chapman S.B."/>
            <person name="Gainer-Dewar J."/>
            <person name="Goldberg J."/>
            <person name="Griggs A."/>
            <person name="Gujja S."/>
            <person name="Hansen M."/>
            <person name="Howarth C."/>
            <person name="Imamovic A."/>
            <person name="Ireland A."/>
            <person name="Larimer J."/>
            <person name="McCowan C."/>
            <person name="Murphy C."/>
            <person name="Pearson M."/>
            <person name="Poon T.W."/>
            <person name="Priest M."/>
            <person name="Roberts A."/>
            <person name="Saif S."/>
            <person name="Shea T."/>
            <person name="Sykes S."/>
            <person name="Wortman J."/>
            <person name="Nusbaum C."/>
            <person name="Birren B."/>
        </authorList>
    </citation>
    <scope>NUCLEOTIDE SEQUENCE [LARGE SCALE GENOMIC DNA]</scope>
    <source>
        <strain evidence="2">CJ02B3</strain>
    </source>
</reference>
<accession>W2FIS6</accession>
<gene>
    <name evidence="2" type="ORF">L915_21982</name>
</gene>
<dbReference type="Proteomes" id="UP000053236">
    <property type="component" value="Unassembled WGS sequence"/>
</dbReference>
<feature type="region of interest" description="Disordered" evidence="1">
    <location>
        <begin position="1"/>
        <end position="53"/>
    </location>
</feature>
<organism evidence="2">
    <name type="scientific">Phytophthora nicotianae</name>
    <name type="common">Potato buckeye rot agent</name>
    <name type="synonym">Phytophthora parasitica</name>
    <dbReference type="NCBI Taxonomy" id="4792"/>
    <lineage>
        <taxon>Eukaryota</taxon>
        <taxon>Sar</taxon>
        <taxon>Stramenopiles</taxon>
        <taxon>Oomycota</taxon>
        <taxon>Peronosporomycetes</taxon>
        <taxon>Peronosporales</taxon>
        <taxon>Peronosporaceae</taxon>
        <taxon>Phytophthora</taxon>
    </lineage>
</organism>